<name>A0A165PFQ9_9AGAM</name>
<evidence type="ECO:0000313" key="3">
    <source>
        <dbReference type="Proteomes" id="UP000076761"/>
    </source>
</evidence>
<evidence type="ECO:0000313" key="2">
    <source>
        <dbReference type="EMBL" id="KZT20976.1"/>
    </source>
</evidence>
<sequence>ACFSPTVPLDIQRAWGEAVSNSRGHFLRGSCCAFFFFFLIVKNGGEVARTKEDRRRATWFFCSGMSDPWVA</sequence>
<keyword evidence="1" id="KW-0812">Transmembrane</keyword>
<protein>
    <submittedName>
        <fullName evidence="2">Uncharacterized protein</fullName>
    </submittedName>
</protein>
<dbReference type="OrthoDB" id="3197870at2759"/>
<dbReference type="InParanoid" id="A0A165PFQ9"/>
<keyword evidence="3" id="KW-1185">Reference proteome</keyword>
<proteinExistence type="predicted"/>
<reference evidence="2 3" key="1">
    <citation type="journal article" date="2016" name="Mol. Biol. Evol.">
        <title>Comparative Genomics of Early-Diverging Mushroom-Forming Fungi Provides Insights into the Origins of Lignocellulose Decay Capabilities.</title>
        <authorList>
            <person name="Nagy L.G."/>
            <person name="Riley R."/>
            <person name="Tritt A."/>
            <person name="Adam C."/>
            <person name="Daum C."/>
            <person name="Floudas D."/>
            <person name="Sun H."/>
            <person name="Yadav J.S."/>
            <person name="Pangilinan J."/>
            <person name="Larsson K.H."/>
            <person name="Matsuura K."/>
            <person name="Barry K."/>
            <person name="Labutti K."/>
            <person name="Kuo R."/>
            <person name="Ohm R.A."/>
            <person name="Bhattacharya S.S."/>
            <person name="Shirouzu T."/>
            <person name="Yoshinaga Y."/>
            <person name="Martin F.M."/>
            <person name="Grigoriev I.V."/>
            <person name="Hibbett D.S."/>
        </authorList>
    </citation>
    <scope>NUCLEOTIDE SEQUENCE [LARGE SCALE GENOMIC DNA]</scope>
    <source>
        <strain evidence="2 3">HHB14362 ss-1</strain>
    </source>
</reference>
<evidence type="ECO:0000256" key="1">
    <source>
        <dbReference type="SAM" id="Phobius"/>
    </source>
</evidence>
<dbReference type="EMBL" id="KV425612">
    <property type="protein sequence ID" value="KZT20976.1"/>
    <property type="molecule type" value="Genomic_DNA"/>
</dbReference>
<gene>
    <name evidence="2" type="ORF">NEOLEDRAFT_1032495</name>
</gene>
<keyword evidence="1" id="KW-1133">Transmembrane helix</keyword>
<organism evidence="2 3">
    <name type="scientific">Neolentinus lepideus HHB14362 ss-1</name>
    <dbReference type="NCBI Taxonomy" id="1314782"/>
    <lineage>
        <taxon>Eukaryota</taxon>
        <taxon>Fungi</taxon>
        <taxon>Dikarya</taxon>
        <taxon>Basidiomycota</taxon>
        <taxon>Agaricomycotina</taxon>
        <taxon>Agaricomycetes</taxon>
        <taxon>Gloeophyllales</taxon>
        <taxon>Gloeophyllaceae</taxon>
        <taxon>Neolentinus</taxon>
    </lineage>
</organism>
<dbReference type="AlphaFoldDB" id="A0A165PFQ9"/>
<dbReference type="Proteomes" id="UP000076761">
    <property type="component" value="Unassembled WGS sequence"/>
</dbReference>
<feature type="non-terminal residue" evidence="2">
    <location>
        <position position="71"/>
    </location>
</feature>
<feature type="non-terminal residue" evidence="2">
    <location>
        <position position="1"/>
    </location>
</feature>
<keyword evidence="1" id="KW-0472">Membrane</keyword>
<feature type="transmembrane region" description="Helical" evidence="1">
    <location>
        <begin position="26"/>
        <end position="45"/>
    </location>
</feature>
<accession>A0A165PFQ9</accession>